<dbReference type="Proteomes" id="UP000001077">
    <property type="component" value="Unassembled WGS sequence"/>
</dbReference>
<reference evidence="1 2" key="1">
    <citation type="submission" date="2012-03" db="EMBL/GenBank/DDBJ databases">
        <title>The Genome Sequence of Bartonella rattimassiliensis 15908.</title>
        <authorList>
            <consortium name="The Broad Institute Genome Sequencing Platform"/>
            <consortium name="The Broad Institute Genome Sequencing Center for Infectious Disease"/>
            <person name="Feldgarden M."/>
            <person name="Kirby J."/>
            <person name="Kosoy M."/>
            <person name="Birtles R."/>
            <person name="Probert W.S."/>
            <person name="Chiaraviglio L."/>
            <person name="Young S.K."/>
            <person name="Zeng Q."/>
            <person name="Gargeya S."/>
            <person name="Fitzgerald M."/>
            <person name="Haas B."/>
            <person name="Abouelleil A."/>
            <person name="Alvarado L."/>
            <person name="Arachchi H.M."/>
            <person name="Berlin A."/>
            <person name="Chapman S.B."/>
            <person name="Gearin G."/>
            <person name="Goldberg J."/>
            <person name="Griggs A."/>
            <person name="Gujja S."/>
            <person name="Hansen M."/>
            <person name="Heiman D."/>
            <person name="Howarth C."/>
            <person name="Larimer J."/>
            <person name="Lui A."/>
            <person name="MacDonald P.J.P."/>
            <person name="McCowen C."/>
            <person name="Montmayeur A."/>
            <person name="Murphy C."/>
            <person name="Neiman D."/>
            <person name="Pearson M."/>
            <person name="Priest M."/>
            <person name="Roberts A."/>
            <person name="Saif S."/>
            <person name="Shea T."/>
            <person name="Sisk P."/>
            <person name="Stolte C."/>
            <person name="Sykes S."/>
            <person name="Wortman J."/>
            <person name="Nusbaum C."/>
            <person name="Birren B."/>
        </authorList>
    </citation>
    <scope>NUCLEOTIDE SEQUENCE [LARGE SCALE GENOMIC DNA]</scope>
    <source>
        <strain evidence="1 2">15908</strain>
    </source>
</reference>
<dbReference type="AlphaFoldDB" id="J0QMN3"/>
<keyword evidence="2" id="KW-1185">Reference proteome</keyword>
<dbReference type="EMBL" id="AILY01000013">
    <property type="protein sequence ID" value="EJF86911.1"/>
    <property type="molecule type" value="Genomic_DNA"/>
</dbReference>
<dbReference type="RefSeq" id="WP_007346865.1">
    <property type="nucleotide sequence ID" value="NZ_CALY02000070.1"/>
</dbReference>
<organism evidence="1 2">
    <name type="scientific">Bartonella rattimassiliensis 15908</name>
    <dbReference type="NCBI Taxonomy" id="1094556"/>
    <lineage>
        <taxon>Bacteria</taxon>
        <taxon>Pseudomonadati</taxon>
        <taxon>Pseudomonadota</taxon>
        <taxon>Alphaproteobacteria</taxon>
        <taxon>Hyphomicrobiales</taxon>
        <taxon>Bartonellaceae</taxon>
        <taxon>Bartonella</taxon>
    </lineage>
</organism>
<dbReference type="eggNOG" id="ENOG503142S">
    <property type="taxonomic scope" value="Bacteria"/>
</dbReference>
<dbReference type="OrthoDB" id="7923730at2"/>
<sequence length="101" mass="11715">MTIKYLFAICAILLIFLSVVKASECPVYQKEAYFTSIPTISSSNLFISKESYYLLNKVILPAHPGNHTILWKNIVFLFQKAKRVYTNLGIYLYYSIFSIFK</sequence>
<proteinExistence type="predicted"/>
<protein>
    <submittedName>
        <fullName evidence="1">Uncharacterized protein</fullName>
    </submittedName>
</protein>
<name>J0QMN3_9HYPH</name>
<evidence type="ECO:0000313" key="2">
    <source>
        <dbReference type="Proteomes" id="UP000001077"/>
    </source>
</evidence>
<dbReference type="HOGENOM" id="CLU_176804_0_0_5"/>
<evidence type="ECO:0000313" key="1">
    <source>
        <dbReference type="EMBL" id="EJF86911.1"/>
    </source>
</evidence>
<gene>
    <name evidence="1" type="ORF">MCY_00561</name>
</gene>
<accession>J0QMN3</accession>
<comment type="caution">
    <text evidence="1">The sequence shown here is derived from an EMBL/GenBank/DDBJ whole genome shotgun (WGS) entry which is preliminary data.</text>
</comment>